<keyword evidence="7" id="KW-1185">Reference proteome</keyword>
<dbReference type="GO" id="GO:0005737">
    <property type="term" value="C:cytoplasm"/>
    <property type="evidence" value="ECO:0007669"/>
    <property type="project" value="TreeGrafter"/>
</dbReference>
<evidence type="ECO:0000259" key="5">
    <source>
        <dbReference type="Pfam" id="PF01625"/>
    </source>
</evidence>
<dbReference type="Gene3D" id="3.30.1060.10">
    <property type="entry name" value="Peptide methionine sulphoxide reductase MsrA"/>
    <property type="match status" value="1"/>
</dbReference>
<name>A0A916XSR9_9HYPH</name>
<comment type="caution">
    <text evidence="4">Lacks conserved residue(s) required for the propagation of feature annotation.</text>
</comment>
<comment type="catalytic activity">
    <reaction evidence="3 4">
        <text>[thioredoxin]-disulfide + L-methionine + H2O = L-methionine (S)-S-oxide + [thioredoxin]-dithiol</text>
        <dbReference type="Rhea" id="RHEA:19993"/>
        <dbReference type="Rhea" id="RHEA-COMP:10698"/>
        <dbReference type="Rhea" id="RHEA-COMP:10700"/>
        <dbReference type="ChEBI" id="CHEBI:15377"/>
        <dbReference type="ChEBI" id="CHEBI:29950"/>
        <dbReference type="ChEBI" id="CHEBI:50058"/>
        <dbReference type="ChEBI" id="CHEBI:57844"/>
        <dbReference type="ChEBI" id="CHEBI:58772"/>
        <dbReference type="EC" id="1.8.4.11"/>
    </reaction>
</comment>
<evidence type="ECO:0000256" key="3">
    <source>
        <dbReference type="ARBA" id="ARBA00048782"/>
    </source>
</evidence>
<dbReference type="NCBIfam" id="TIGR00401">
    <property type="entry name" value="msrA"/>
    <property type="match status" value="1"/>
</dbReference>
<dbReference type="Proteomes" id="UP000613160">
    <property type="component" value="Unassembled WGS sequence"/>
</dbReference>
<dbReference type="AlphaFoldDB" id="A0A916XSR9"/>
<dbReference type="GO" id="GO:0008113">
    <property type="term" value="F:peptide-methionine (S)-S-oxide reductase activity"/>
    <property type="evidence" value="ECO:0007669"/>
    <property type="project" value="UniProtKB-UniRule"/>
</dbReference>
<dbReference type="PANTHER" id="PTHR42799:SF2">
    <property type="entry name" value="MITOCHONDRIAL PEPTIDE METHIONINE SULFOXIDE REDUCTASE"/>
    <property type="match status" value="1"/>
</dbReference>
<evidence type="ECO:0000313" key="7">
    <source>
        <dbReference type="Proteomes" id="UP000613160"/>
    </source>
</evidence>
<organism evidence="6 7">
    <name type="scientific">Aureimonas glaciei</name>
    <dbReference type="NCBI Taxonomy" id="1776957"/>
    <lineage>
        <taxon>Bacteria</taxon>
        <taxon>Pseudomonadati</taxon>
        <taxon>Pseudomonadota</taxon>
        <taxon>Alphaproteobacteria</taxon>
        <taxon>Hyphomicrobiales</taxon>
        <taxon>Aurantimonadaceae</taxon>
        <taxon>Aureimonas</taxon>
    </lineage>
</organism>
<comment type="catalytic activity">
    <reaction evidence="2 4">
        <text>L-methionyl-[protein] + [thioredoxin]-disulfide + H2O = L-methionyl-(S)-S-oxide-[protein] + [thioredoxin]-dithiol</text>
        <dbReference type="Rhea" id="RHEA:14217"/>
        <dbReference type="Rhea" id="RHEA-COMP:10698"/>
        <dbReference type="Rhea" id="RHEA-COMP:10700"/>
        <dbReference type="Rhea" id="RHEA-COMP:12313"/>
        <dbReference type="Rhea" id="RHEA-COMP:12315"/>
        <dbReference type="ChEBI" id="CHEBI:15377"/>
        <dbReference type="ChEBI" id="CHEBI:16044"/>
        <dbReference type="ChEBI" id="CHEBI:29950"/>
        <dbReference type="ChEBI" id="CHEBI:44120"/>
        <dbReference type="ChEBI" id="CHEBI:50058"/>
        <dbReference type="EC" id="1.8.4.11"/>
    </reaction>
</comment>
<dbReference type="HAMAP" id="MF_01401">
    <property type="entry name" value="MsrA"/>
    <property type="match status" value="1"/>
</dbReference>
<evidence type="ECO:0000313" key="6">
    <source>
        <dbReference type="EMBL" id="GGD05235.1"/>
    </source>
</evidence>
<accession>A0A916XSR9</accession>
<comment type="caution">
    <text evidence="6">The sequence shown here is derived from an EMBL/GenBank/DDBJ whole genome shotgun (WGS) entry which is preliminary data.</text>
</comment>
<feature type="domain" description="Peptide methionine sulphoxide reductase MsrA" evidence="5">
    <location>
        <begin position="50"/>
        <end position="202"/>
    </location>
</feature>
<evidence type="ECO:0000256" key="1">
    <source>
        <dbReference type="ARBA" id="ARBA00023002"/>
    </source>
</evidence>
<dbReference type="RefSeq" id="WP_188848975.1">
    <property type="nucleotide sequence ID" value="NZ_BMJJ01000001.1"/>
</dbReference>
<reference evidence="6" key="2">
    <citation type="submission" date="2020-09" db="EMBL/GenBank/DDBJ databases">
        <authorList>
            <person name="Sun Q."/>
            <person name="Zhou Y."/>
        </authorList>
    </citation>
    <scope>NUCLEOTIDE SEQUENCE</scope>
    <source>
        <strain evidence="6">CGMCC 1.15493</strain>
    </source>
</reference>
<comment type="similarity">
    <text evidence="4">Belongs to the MsrA Met sulfoxide reductase family.</text>
</comment>
<dbReference type="InterPro" id="IPR050162">
    <property type="entry name" value="MsrA_MetSO_reductase"/>
</dbReference>
<evidence type="ECO:0000256" key="4">
    <source>
        <dbReference type="HAMAP-Rule" id="MF_01401"/>
    </source>
</evidence>
<dbReference type="GO" id="GO:0034599">
    <property type="term" value="P:cellular response to oxidative stress"/>
    <property type="evidence" value="ECO:0007669"/>
    <property type="project" value="TreeGrafter"/>
</dbReference>
<gene>
    <name evidence="4 6" type="primary">msrA</name>
    <name evidence="6" type="ORF">GCM10011335_05170</name>
</gene>
<protein>
    <recommendedName>
        <fullName evidence="4">Peptide methionine sulfoxide reductase MsrA</fullName>
        <shortName evidence="4">Protein-methionine-S-oxide reductase</shortName>
        <ecNumber evidence="4">1.8.4.11</ecNumber>
    </recommendedName>
    <alternativeName>
        <fullName evidence="4">Peptide-methionine (S)-S-oxide reductase</fullName>
        <shortName evidence="4">Peptide Met(O) reductase</shortName>
    </alternativeName>
</protein>
<dbReference type="InterPro" id="IPR036509">
    <property type="entry name" value="Met_Sox_Rdtase_MsrA_sf"/>
</dbReference>
<dbReference type="EC" id="1.8.4.11" evidence="4"/>
<comment type="function">
    <text evidence="4">Has an important function as a repair enzyme for proteins that have been inactivated by oxidation. Catalyzes the reversible oxidation-reduction of methionine sulfoxide in proteins to methionine.</text>
</comment>
<dbReference type="EMBL" id="BMJJ01000001">
    <property type="protein sequence ID" value="GGD05235.1"/>
    <property type="molecule type" value="Genomic_DNA"/>
</dbReference>
<reference evidence="6" key="1">
    <citation type="journal article" date="2014" name="Int. J. Syst. Evol. Microbiol.">
        <title>Complete genome sequence of Corynebacterium casei LMG S-19264T (=DSM 44701T), isolated from a smear-ripened cheese.</title>
        <authorList>
            <consortium name="US DOE Joint Genome Institute (JGI-PGF)"/>
            <person name="Walter F."/>
            <person name="Albersmeier A."/>
            <person name="Kalinowski J."/>
            <person name="Ruckert C."/>
        </authorList>
    </citation>
    <scope>NUCLEOTIDE SEQUENCE</scope>
    <source>
        <strain evidence="6">CGMCC 1.15493</strain>
    </source>
</reference>
<dbReference type="Pfam" id="PF01625">
    <property type="entry name" value="PMSR"/>
    <property type="match status" value="1"/>
</dbReference>
<dbReference type="SUPFAM" id="SSF55068">
    <property type="entry name" value="Peptide methionine sulfoxide reductase"/>
    <property type="match status" value="1"/>
</dbReference>
<dbReference type="InterPro" id="IPR002569">
    <property type="entry name" value="Met_Sox_Rdtase_MsrA_dom"/>
</dbReference>
<dbReference type="PANTHER" id="PTHR42799">
    <property type="entry name" value="MITOCHONDRIAL PEPTIDE METHIONINE SULFOXIDE REDUCTASE"/>
    <property type="match status" value="1"/>
</dbReference>
<proteinExistence type="inferred from homology"/>
<sequence>MYILDMFNRKMKLPAAGEALPGRAEPIATAAAHAVSGVPLIGPFPAGTETAVFGLGGFWAAERLFWPLPGVVATAVGFAGGATPNPTYQEVCTGQTGHAEAVRVVFDPARIVFAALVKTFFESHDPTQGMRQGSAMGTQYRSLLFVANDAQRAVADAARASYQEALAAAGHGGTITTEILDRGEFYLAEAEHQQYLARNPQAQRAAEGTGVPCPLAGEIPV</sequence>
<keyword evidence="1 4" id="KW-0560">Oxidoreductase</keyword>
<evidence type="ECO:0000256" key="2">
    <source>
        <dbReference type="ARBA" id="ARBA00047806"/>
    </source>
</evidence>